<dbReference type="EMBL" id="UYSU01032689">
    <property type="protein sequence ID" value="VDL90304.1"/>
    <property type="molecule type" value="Genomic_DNA"/>
</dbReference>
<reference evidence="2 3" key="2">
    <citation type="submission" date="2018-11" db="EMBL/GenBank/DDBJ databases">
        <authorList>
            <consortium name="Pathogen Informatics"/>
        </authorList>
    </citation>
    <scope>NUCLEOTIDE SEQUENCE [LARGE SCALE GENOMIC DNA]</scope>
    <source>
        <strain evidence="2 3">NST_G2</strain>
    </source>
</reference>
<keyword evidence="3" id="KW-1185">Reference proteome</keyword>
<sequence>MEKEELEKISRDPRFAGKLRKTSKKDKEALKNLFSGLEEETAFKDKRGRPWPKKPVRYAKQLLAKEGSDDEESTVASESSSYESENESSAEDVTERLADIQDADWFALVQDAKETDTLSRRLALLHFDWDNASVEAIFLALESFLPPGATLEKVTVSGSGLQTSICSVSSSSSSSSSS</sequence>
<dbReference type="GO" id="GO:0003723">
    <property type="term" value="F:RNA binding"/>
    <property type="evidence" value="ECO:0007669"/>
    <property type="project" value="TreeGrafter"/>
</dbReference>
<dbReference type="PANTHER" id="PTHR12202:SF0">
    <property type="entry name" value="ESF1 HOMOLOG"/>
    <property type="match status" value="1"/>
</dbReference>
<evidence type="ECO:0000256" key="1">
    <source>
        <dbReference type="SAM" id="MobiDB-lite"/>
    </source>
</evidence>
<feature type="region of interest" description="Disordered" evidence="1">
    <location>
        <begin position="63"/>
        <end position="94"/>
    </location>
</feature>
<dbReference type="OrthoDB" id="431825at2759"/>
<feature type="compositionally biased region" description="Low complexity" evidence="1">
    <location>
        <begin position="74"/>
        <end position="83"/>
    </location>
</feature>
<accession>A0A183SI71</accession>
<dbReference type="PANTHER" id="PTHR12202">
    <property type="entry name" value="ESF1 HOMOLOG"/>
    <property type="match status" value="1"/>
</dbReference>
<name>A0A183SI71_SCHSO</name>
<feature type="region of interest" description="Disordered" evidence="1">
    <location>
        <begin position="1"/>
        <end position="23"/>
    </location>
</feature>
<dbReference type="WBParaSite" id="SSLN_0000405501-mRNA-1">
    <property type="protein sequence ID" value="SSLN_0000405501-mRNA-1"/>
    <property type="gene ID" value="SSLN_0000405501"/>
</dbReference>
<organism evidence="4">
    <name type="scientific">Schistocephalus solidus</name>
    <name type="common">Tapeworm</name>
    <dbReference type="NCBI Taxonomy" id="70667"/>
    <lineage>
        <taxon>Eukaryota</taxon>
        <taxon>Metazoa</taxon>
        <taxon>Spiralia</taxon>
        <taxon>Lophotrochozoa</taxon>
        <taxon>Platyhelminthes</taxon>
        <taxon>Cestoda</taxon>
        <taxon>Eucestoda</taxon>
        <taxon>Diphyllobothriidea</taxon>
        <taxon>Diphyllobothriidae</taxon>
        <taxon>Schistocephalus</taxon>
    </lineage>
</organism>
<dbReference type="AlphaFoldDB" id="A0A183SI71"/>
<evidence type="ECO:0000313" key="3">
    <source>
        <dbReference type="Proteomes" id="UP000275846"/>
    </source>
</evidence>
<evidence type="ECO:0000313" key="2">
    <source>
        <dbReference type="EMBL" id="VDL90304.1"/>
    </source>
</evidence>
<dbReference type="STRING" id="70667.A0A183SI71"/>
<protein>
    <submittedName>
        <fullName evidence="4">ESF1</fullName>
    </submittedName>
</protein>
<proteinExistence type="predicted"/>
<evidence type="ECO:0000313" key="4">
    <source>
        <dbReference type="WBParaSite" id="SSLN_0000405501-mRNA-1"/>
    </source>
</evidence>
<gene>
    <name evidence="2" type="ORF">SSLN_LOCUS3919</name>
</gene>
<dbReference type="GO" id="GO:0006364">
    <property type="term" value="P:rRNA processing"/>
    <property type="evidence" value="ECO:0007669"/>
    <property type="project" value="InterPro"/>
</dbReference>
<dbReference type="Proteomes" id="UP000275846">
    <property type="component" value="Unassembled WGS sequence"/>
</dbReference>
<feature type="compositionally biased region" description="Basic and acidic residues" evidence="1">
    <location>
        <begin position="1"/>
        <end position="15"/>
    </location>
</feature>
<reference evidence="4" key="1">
    <citation type="submission" date="2016-06" db="UniProtKB">
        <authorList>
            <consortium name="WormBaseParasite"/>
        </authorList>
    </citation>
    <scope>IDENTIFICATION</scope>
</reference>
<dbReference type="InterPro" id="IPR039754">
    <property type="entry name" value="Esf1"/>
</dbReference>